<dbReference type="SUPFAM" id="SSF52980">
    <property type="entry name" value="Restriction endonuclease-like"/>
    <property type="match status" value="1"/>
</dbReference>
<dbReference type="Gene3D" id="3.40.1350.10">
    <property type="match status" value="1"/>
</dbReference>
<proteinExistence type="predicted"/>
<name>A0A397UC33_9GLOM</name>
<dbReference type="Proteomes" id="UP000266673">
    <property type="component" value="Unassembled WGS sequence"/>
</dbReference>
<comment type="caution">
    <text evidence="2">The sequence shown here is derived from an EMBL/GenBank/DDBJ whole genome shotgun (WGS) entry which is preliminary data.</text>
</comment>
<dbReference type="InterPro" id="IPR007560">
    <property type="entry name" value="Restrct_endonuc_IV_Mrr"/>
</dbReference>
<evidence type="ECO:0000313" key="3">
    <source>
        <dbReference type="Proteomes" id="UP000266673"/>
    </source>
</evidence>
<evidence type="ECO:0000313" key="2">
    <source>
        <dbReference type="EMBL" id="RIB04666.1"/>
    </source>
</evidence>
<dbReference type="GO" id="GO:0004519">
    <property type="term" value="F:endonuclease activity"/>
    <property type="evidence" value="ECO:0007669"/>
    <property type="project" value="InterPro"/>
</dbReference>
<dbReference type="AlphaFoldDB" id="A0A397UC33"/>
<dbReference type="OrthoDB" id="2440061at2759"/>
<reference evidence="2 3" key="1">
    <citation type="submission" date="2018-06" db="EMBL/GenBank/DDBJ databases">
        <title>Comparative genomics reveals the genomic features of Rhizophagus irregularis, R. cerebriforme, R. diaphanum and Gigaspora rosea, and their symbiotic lifestyle signature.</title>
        <authorList>
            <person name="Morin E."/>
            <person name="San Clemente H."/>
            <person name="Chen E.C.H."/>
            <person name="De La Providencia I."/>
            <person name="Hainaut M."/>
            <person name="Kuo A."/>
            <person name="Kohler A."/>
            <person name="Murat C."/>
            <person name="Tang N."/>
            <person name="Roy S."/>
            <person name="Loubradou J."/>
            <person name="Henrissat B."/>
            <person name="Grigoriev I.V."/>
            <person name="Corradi N."/>
            <person name="Roux C."/>
            <person name="Martin F.M."/>
        </authorList>
    </citation>
    <scope>NUCLEOTIDE SEQUENCE [LARGE SCALE GENOMIC DNA]</scope>
    <source>
        <strain evidence="2 3">DAOM 194757</strain>
    </source>
</reference>
<dbReference type="Pfam" id="PF04471">
    <property type="entry name" value="Mrr_cat"/>
    <property type="match status" value="1"/>
</dbReference>
<gene>
    <name evidence="2" type="ORF">C2G38_2254248</name>
</gene>
<evidence type="ECO:0000259" key="1">
    <source>
        <dbReference type="Pfam" id="PF04471"/>
    </source>
</evidence>
<dbReference type="EMBL" id="QKWP01002133">
    <property type="protein sequence ID" value="RIB04666.1"/>
    <property type="molecule type" value="Genomic_DNA"/>
</dbReference>
<sequence>MYSESSVVAVLIQETTYTRGLIGEVDVIEILRSVGIEVIHKGRRGDGGVDIICKIRDIQIWIQVKNWRNMIEVLHVRKRMSDIVVGNKFSPSAIDEANISEDLSSSQPKLNSL</sequence>
<accession>A0A397UC33</accession>
<dbReference type="InterPro" id="IPR011856">
    <property type="entry name" value="tRNA_endonuc-like_dom_sf"/>
</dbReference>
<feature type="domain" description="Restriction endonuclease type IV Mrr" evidence="1">
    <location>
        <begin position="27"/>
        <end position="78"/>
    </location>
</feature>
<organism evidence="2 3">
    <name type="scientific">Gigaspora rosea</name>
    <dbReference type="NCBI Taxonomy" id="44941"/>
    <lineage>
        <taxon>Eukaryota</taxon>
        <taxon>Fungi</taxon>
        <taxon>Fungi incertae sedis</taxon>
        <taxon>Mucoromycota</taxon>
        <taxon>Glomeromycotina</taxon>
        <taxon>Glomeromycetes</taxon>
        <taxon>Diversisporales</taxon>
        <taxon>Gigasporaceae</taxon>
        <taxon>Gigaspora</taxon>
    </lineage>
</organism>
<dbReference type="GO" id="GO:0006302">
    <property type="term" value="P:double-strand break repair"/>
    <property type="evidence" value="ECO:0007669"/>
    <property type="project" value="UniProtKB-ARBA"/>
</dbReference>
<dbReference type="GO" id="GO:0003677">
    <property type="term" value="F:DNA binding"/>
    <property type="evidence" value="ECO:0007669"/>
    <property type="project" value="InterPro"/>
</dbReference>
<dbReference type="InterPro" id="IPR011335">
    <property type="entry name" value="Restrct_endonuc-II-like"/>
</dbReference>
<keyword evidence="3" id="KW-1185">Reference proteome</keyword>
<dbReference type="GO" id="GO:0009307">
    <property type="term" value="P:DNA restriction-modification system"/>
    <property type="evidence" value="ECO:0007669"/>
    <property type="project" value="InterPro"/>
</dbReference>
<protein>
    <recommendedName>
        <fullName evidence="1">Restriction endonuclease type IV Mrr domain-containing protein</fullName>
    </recommendedName>
</protein>